<dbReference type="EMBL" id="LAXJ01000003">
    <property type="protein sequence ID" value="KRS13747.1"/>
    <property type="molecule type" value="Genomic_DNA"/>
</dbReference>
<dbReference type="STRING" id="1641875.XM53_04015"/>
<accession>A0A0T5NXV9</accession>
<dbReference type="PANTHER" id="PTHR37950">
    <property type="entry name" value="4-HYDROXYPHENYLACETATE CATABOLISM PROTEIN"/>
    <property type="match status" value="1"/>
</dbReference>
<dbReference type="InterPro" id="IPR004220">
    <property type="entry name" value="5-COMe_2-OHmuconate_Isoase"/>
</dbReference>
<reference evidence="1 2" key="1">
    <citation type="submission" date="2015-04" db="EMBL/GenBank/DDBJ databases">
        <title>The draft genome sequence of Roseovarius sp.R12b.</title>
        <authorList>
            <person name="Li G."/>
            <person name="Lai Q."/>
            <person name="Shao Z."/>
            <person name="Yan P."/>
        </authorList>
    </citation>
    <scope>NUCLEOTIDE SEQUENCE [LARGE SCALE GENOMIC DNA]</scope>
    <source>
        <strain evidence="1 2">R12B</strain>
    </source>
</reference>
<dbReference type="Proteomes" id="UP000051295">
    <property type="component" value="Unassembled WGS sequence"/>
</dbReference>
<proteinExistence type="predicted"/>
<dbReference type="Gene3D" id="3.30.429.10">
    <property type="entry name" value="Macrophage Migration Inhibitory Factor"/>
    <property type="match status" value="1"/>
</dbReference>
<name>A0A0T5NXV9_9RHOB</name>
<organism evidence="1 2">
    <name type="scientific">Roseovarius atlanticus</name>
    <dbReference type="NCBI Taxonomy" id="1641875"/>
    <lineage>
        <taxon>Bacteria</taxon>
        <taxon>Pseudomonadati</taxon>
        <taxon>Pseudomonadota</taxon>
        <taxon>Alphaproteobacteria</taxon>
        <taxon>Rhodobacterales</taxon>
        <taxon>Roseobacteraceae</taxon>
        <taxon>Roseovarius</taxon>
    </lineage>
</organism>
<evidence type="ECO:0000313" key="1">
    <source>
        <dbReference type="EMBL" id="KRS13747.1"/>
    </source>
</evidence>
<dbReference type="InterPro" id="IPR014347">
    <property type="entry name" value="Tautomerase/MIF_sf"/>
</dbReference>
<dbReference type="PATRIC" id="fig|1641875.4.peg.2814"/>
<dbReference type="OrthoDB" id="9814215at2"/>
<dbReference type="AlphaFoldDB" id="A0A0T5NXV9"/>
<dbReference type="RefSeq" id="WP_057790538.1">
    <property type="nucleotide sequence ID" value="NZ_LAXJ01000003.1"/>
</dbReference>
<dbReference type="GO" id="GO:0008704">
    <property type="term" value="F:5-carboxymethyl-2-hydroxymuconate delta-isomerase activity"/>
    <property type="evidence" value="ECO:0007669"/>
    <property type="project" value="InterPro"/>
</dbReference>
<evidence type="ECO:0000313" key="2">
    <source>
        <dbReference type="Proteomes" id="UP000051295"/>
    </source>
</evidence>
<dbReference type="SUPFAM" id="SSF55331">
    <property type="entry name" value="Tautomerase/MIF"/>
    <property type="match status" value="1"/>
</dbReference>
<dbReference type="Pfam" id="PF02962">
    <property type="entry name" value="CHMI"/>
    <property type="match status" value="1"/>
</dbReference>
<keyword evidence="1" id="KW-0413">Isomerase</keyword>
<gene>
    <name evidence="1" type="ORF">XM53_04015</name>
</gene>
<dbReference type="PANTHER" id="PTHR37950:SF1">
    <property type="entry name" value="4-HYDROXYPHENYLACETATE CATABOLISM PROTEIN"/>
    <property type="match status" value="1"/>
</dbReference>
<dbReference type="CDD" id="cd00580">
    <property type="entry name" value="CHMI"/>
    <property type="match status" value="1"/>
</dbReference>
<keyword evidence="2" id="KW-1185">Reference proteome</keyword>
<comment type="caution">
    <text evidence="1">The sequence shown here is derived from an EMBL/GenBank/DDBJ whole genome shotgun (WGS) entry which is preliminary data.</text>
</comment>
<sequence>MPHIIIEHSGGLEDSHDLQALCDDLWQKFADHHSVTAPDTVRTRTIAATASRIGVEPQSFAHATLLLLPGRSDEVRTELAQLTLDTLQAHLPDVGSLTVRLDDIQQPYMKRML</sequence>
<protein>
    <submittedName>
        <fullName evidence="1">5-carboxymethyl-2-hydroxymuconate isomerase</fullName>
    </submittedName>
</protein>